<dbReference type="Gene3D" id="1.20.990.10">
    <property type="entry name" value="NADPH-cytochrome p450 Reductase, Chain A, domain 3"/>
    <property type="match status" value="1"/>
</dbReference>
<dbReference type="GO" id="GO:0050660">
    <property type="term" value="F:flavin adenine dinucleotide binding"/>
    <property type="evidence" value="ECO:0007669"/>
    <property type="project" value="TreeGrafter"/>
</dbReference>
<evidence type="ECO:0000256" key="2">
    <source>
        <dbReference type="ARBA" id="ARBA00022630"/>
    </source>
</evidence>
<dbReference type="InterPro" id="IPR023173">
    <property type="entry name" value="NADPH_Cyt_P450_Rdtase_alpha"/>
</dbReference>
<evidence type="ECO:0000256" key="5">
    <source>
        <dbReference type="SAM" id="MobiDB-lite"/>
    </source>
</evidence>
<evidence type="ECO:0000256" key="1">
    <source>
        <dbReference type="ARBA" id="ARBA00001974"/>
    </source>
</evidence>
<dbReference type="SUPFAM" id="SSF52343">
    <property type="entry name" value="Ferredoxin reductase-like, C-terminal NADP-linked domain"/>
    <property type="match status" value="1"/>
</dbReference>
<sequence>MNSCPCGELCSSFQQRDSSGPLARPALDTAPPVLPLATRRLREVQAAARAFHALEECMSGAAGSAATDHSHGPGPNRAFMAPLRSNDRITADDHFQDRLGLPTSAKVRIQPADASIHRTQLSCIEVAAAALVAGVLDIVGSSPRRYLFEVLACFATEEREIERLQYFASPAGRDDLHTYNQGEGRTLLEVLDDFRSAAIPLEWLLQAAPRLKPRLFSLASACISHPGEAHVCAAVIDYQTPHRRRKKGIITSWLAAANLAQEAITAPVWIEPGSMHLPADPYIPLILIAAGTGIAPFRAFLEHRHTLLQQGLQQAPCYLYFGCRGQAADFYYAEQWRTYQGEGVLARDKGLRIAFSRDGPFKRYVTHLLQEDAAHLWQLIQQGASIYVAGSAIKLAQSARVMPARRKMREPEADLAAGHIGKSRSPPTQPGIQPKQTFPRPKKGVDKQQQAISPSKAPPTKPRPRSLTGLTTSDRQALPDVFRDNYFLNRDNAHLLVLPVHLKNCDGNPAYEAMKSHGVSSCSCHVCQRQHPRVTCKTCETSLCYRCMCNMTPYLAQASEETTLSNEEAVAMAAGIVGGLRGVQTRLAAGDRVLCDSCGTSLPHLHWGCPKADQPDTGQGGTEACSCQECCITCHAKQASEGGTQVLCKRHDVPLEPCCFIDAGGVATFQEALQFVAGNGLLGQADVSEGQPRLWQWEPDAAQKPLKQPRAKLPPEEIAAAHAAAFPGSGSIPGESLPKSDVQTGPAEEHGDNSSPRDSAASAAAPFDAEASIGQPQEPPERPGLTLGQDEIPELLQRIGVGHLVASFQQSHIRSLQDVHSELMRRQAAEPSQAIQGVAKFMSNARVLMFLVSSSAAFCPAALHFE</sequence>
<dbReference type="GO" id="GO:0005829">
    <property type="term" value="C:cytosol"/>
    <property type="evidence" value="ECO:0007669"/>
    <property type="project" value="TreeGrafter"/>
</dbReference>
<organism evidence="8 9">
    <name type="scientific">Apatococcus fuscideae</name>
    <dbReference type="NCBI Taxonomy" id="2026836"/>
    <lineage>
        <taxon>Eukaryota</taxon>
        <taxon>Viridiplantae</taxon>
        <taxon>Chlorophyta</taxon>
        <taxon>core chlorophytes</taxon>
        <taxon>Trebouxiophyceae</taxon>
        <taxon>Chlorellales</taxon>
        <taxon>Chlorellaceae</taxon>
        <taxon>Apatococcus</taxon>
    </lineage>
</organism>
<dbReference type="AlphaFoldDB" id="A0AAW1RL30"/>
<reference evidence="8 9" key="1">
    <citation type="journal article" date="2024" name="Nat. Commun.">
        <title>Phylogenomics reveals the evolutionary origins of lichenization in chlorophyte algae.</title>
        <authorList>
            <person name="Puginier C."/>
            <person name="Libourel C."/>
            <person name="Otte J."/>
            <person name="Skaloud P."/>
            <person name="Haon M."/>
            <person name="Grisel S."/>
            <person name="Petersen M."/>
            <person name="Berrin J.G."/>
            <person name="Delaux P.M."/>
            <person name="Dal Grande F."/>
            <person name="Keller J."/>
        </authorList>
    </citation>
    <scope>NUCLEOTIDE SEQUENCE [LARGE SCALE GENOMIC DNA]</scope>
    <source>
        <strain evidence="8 9">SAG 2523</strain>
    </source>
</reference>
<keyword evidence="4" id="KW-0560">Oxidoreductase</keyword>
<protein>
    <submittedName>
        <fullName evidence="8">Uncharacterized protein</fullName>
    </submittedName>
</protein>
<keyword evidence="3" id="KW-0274">FAD</keyword>
<dbReference type="InterPro" id="IPR039261">
    <property type="entry name" value="FNR_nucleotide-bd"/>
</dbReference>
<gene>
    <name evidence="8" type="ORF">WJX84_005108</name>
</gene>
<dbReference type="PRINTS" id="PR00371">
    <property type="entry name" value="FPNCR"/>
</dbReference>
<name>A0AAW1RL30_9CHLO</name>
<dbReference type="SUPFAM" id="SSF63380">
    <property type="entry name" value="Riboflavin synthase domain-like"/>
    <property type="match status" value="1"/>
</dbReference>
<evidence type="ECO:0000313" key="8">
    <source>
        <dbReference type="EMBL" id="KAK9834355.1"/>
    </source>
</evidence>
<dbReference type="InterPro" id="IPR003097">
    <property type="entry name" value="CysJ-like_FAD-binding"/>
</dbReference>
<evidence type="ECO:0000256" key="4">
    <source>
        <dbReference type="ARBA" id="ARBA00023002"/>
    </source>
</evidence>
<dbReference type="PANTHER" id="PTHR19384">
    <property type="entry name" value="NITRIC OXIDE SYNTHASE-RELATED"/>
    <property type="match status" value="1"/>
</dbReference>
<keyword evidence="2" id="KW-0285">Flavoprotein</keyword>
<evidence type="ECO:0000313" key="9">
    <source>
        <dbReference type="Proteomes" id="UP001485043"/>
    </source>
</evidence>
<dbReference type="EMBL" id="JALJOV010002108">
    <property type="protein sequence ID" value="KAK9834355.1"/>
    <property type="molecule type" value="Genomic_DNA"/>
</dbReference>
<dbReference type="InterPro" id="IPR001709">
    <property type="entry name" value="Flavoprot_Pyr_Nucl_cyt_Rdtase"/>
</dbReference>
<dbReference type="InterPro" id="IPR001433">
    <property type="entry name" value="OxRdtase_FAD/NAD-bd"/>
</dbReference>
<feature type="compositionally biased region" description="Low complexity" evidence="5">
    <location>
        <begin position="754"/>
        <end position="772"/>
    </location>
</feature>
<feature type="domain" description="Sulfite reductase [NADPH] flavoprotein alpha-component-like FAD-binding" evidence="7">
    <location>
        <begin position="96"/>
        <end position="253"/>
    </location>
</feature>
<evidence type="ECO:0000259" key="6">
    <source>
        <dbReference type="Pfam" id="PF00175"/>
    </source>
</evidence>
<comment type="caution">
    <text evidence="8">The sequence shown here is derived from an EMBL/GenBank/DDBJ whole genome shotgun (WGS) entry which is preliminary data.</text>
</comment>
<keyword evidence="9" id="KW-1185">Reference proteome</keyword>
<comment type="cofactor">
    <cofactor evidence="1">
        <name>FAD</name>
        <dbReference type="ChEBI" id="CHEBI:57692"/>
    </cofactor>
</comment>
<feature type="region of interest" description="Disordered" evidence="5">
    <location>
        <begin position="400"/>
        <end position="474"/>
    </location>
</feature>
<feature type="domain" description="Oxidoreductase FAD/NAD(P)-binding" evidence="6">
    <location>
        <begin position="287"/>
        <end position="398"/>
    </location>
</feature>
<dbReference type="Gene3D" id="3.40.50.80">
    <property type="entry name" value="Nucleotide-binding domain of ferredoxin-NADP reductase (FNR) module"/>
    <property type="match status" value="1"/>
</dbReference>
<dbReference type="Pfam" id="PF00175">
    <property type="entry name" value="NAD_binding_1"/>
    <property type="match status" value="1"/>
</dbReference>
<dbReference type="GO" id="GO:0010181">
    <property type="term" value="F:FMN binding"/>
    <property type="evidence" value="ECO:0007669"/>
    <property type="project" value="TreeGrafter"/>
</dbReference>
<dbReference type="GO" id="GO:0016491">
    <property type="term" value="F:oxidoreductase activity"/>
    <property type="evidence" value="ECO:0007669"/>
    <property type="project" value="UniProtKB-KW"/>
</dbReference>
<proteinExistence type="predicted"/>
<evidence type="ECO:0000259" key="7">
    <source>
        <dbReference type="Pfam" id="PF00667"/>
    </source>
</evidence>
<dbReference type="Gene3D" id="2.40.30.10">
    <property type="entry name" value="Translation factors"/>
    <property type="match status" value="1"/>
</dbReference>
<feature type="region of interest" description="Disordered" evidence="5">
    <location>
        <begin position="726"/>
        <end position="787"/>
    </location>
</feature>
<dbReference type="Proteomes" id="UP001485043">
    <property type="component" value="Unassembled WGS sequence"/>
</dbReference>
<evidence type="ECO:0000256" key="3">
    <source>
        <dbReference type="ARBA" id="ARBA00022827"/>
    </source>
</evidence>
<dbReference type="InterPro" id="IPR017938">
    <property type="entry name" value="Riboflavin_synthase-like_b-brl"/>
</dbReference>
<accession>A0AAW1RL30</accession>
<dbReference type="PANTHER" id="PTHR19384:SF10">
    <property type="entry name" value="NADPH-DEPENDENT DIFLAVIN OXIDOREDUCTASE 1"/>
    <property type="match status" value="1"/>
</dbReference>
<dbReference type="Pfam" id="PF00667">
    <property type="entry name" value="FAD_binding_1"/>
    <property type="match status" value="1"/>
</dbReference>